<keyword evidence="3" id="KW-1185">Reference proteome</keyword>
<organism evidence="2 3">
    <name type="scientific">Nezara viridula</name>
    <name type="common">Southern green stink bug</name>
    <name type="synonym">Cimex viridulus</name>
    <dbReference type="NCBI Taxonomy" id="85310"/>
    <lineage>
        <taxon>Eukaryota</taxon>
        <taxon>Metazoa</taxon>
        <taxon>Ecdysozoa</taxon>
        <taxon>Arthropoda</taxon>
        <taxon>Hexapoda</taxon>
        <taxon>Insecta</taxon>
        <taxon>Pterygota</taxon>
        <taxon>Neoptera</taxon>
        <taxon>Paraneoptera</taxon>
        <taxon>Hemiptera</taxon>
        <taxon>Heteroptera</taxon>
        <taxon>Panheteroptera</taxon>
        <taxon>Pentatomomorpha</taxon>
        <taxon>Pentatomoidea</taxon>
        <taxon>Pentatomidae</taxon>
        <taxon>Pentatominae</taxon>
        <taxon>Nezara</taxon>
    </lineage>
</organism>
<feature type="signal peptide" evidence="1">
    <location>
        <begin position="1"/>
        <end position="16"/>
    </location>
</feature>
<evidence type="ECO:0000256" key="1">
    <source>
        <dbReference type="SAM" id="SignalP"/>
    </source>
</evidence>
<dbReference type="AlphaFoldDB" id="A0A9P0HHU5"/>
<evidence type="ECO:0008006" key="4">
    <source>
        <dbReference type="Google" id="ProtNLM"/>
    </source>
</evidence>
<keyword evidence="1" id="KW-0732">Signal</keyword>
<protein>
    <recommendedName>
        <fullName evidence="4">Neuropeptide</fullName>
    </recommendedName>
</protein>
<proteinExistence type="predicted"/>
<accession>A0A9P0HHU5</accession>
<sequence>MWYGAVWSALLAVVAGIELRFPGEVRTRLQEVEDRRLIEPSQDAAILAQVLTERYRNNSQLPQAQDDPRGFQHTLVEMLGKS</sequence>
<feature type="chain" id="PRO_5040471258" description="Neuropeptide" evidence="1">
    <location>
        <begin position="17"/>
        <end position="82"/>
    </location>
</feature>
<dbReference type="Proteomes" id="UP001152798">
    <property type="component" value="Chromosome 5"/>
</dbReference>
<evidence type="ECO:0000313" key="3">
    <source>
        <dbReference type="Proteomes" id="UP001152798"/>
    </source>
</evidence>
<gene>
    <name evidence="2" type="ORF">NEZAVI_LOCUS11531</name>
</gene>
<name>A0A9P0HHU5_NEZVI</name>
<reference evidence="2" key="1">
    <citation type="submission" date="2022-01" db="EMBL/GenBank/DDBJ databases">
        <authorList>
            <person name="King R."/>
        </authorList>
    </citation>
    <scope>NUCLEOTIDE SEQUENCE</scope>
</reference>
<evidence type="ECO:0000313" key="2">
    <source>
        <dbReference type="EMBL" id="CAH1402793.1"/>
    </source>
</evidence>
<dbReference type="EMBL" id="OV725081">
    <property type="protein sequence ID" value="CAH1402793.1"/>
    <property type="molecule type" value="Genomic_DNA"/>
</dbReference>
<dbReference type="OrthoDB" id="6581738at2759"/>